<evidence type="ECO:0000313" key="2">
    <source>
        <dbReference type="EMBL" id="EHR77726.1"/>
    </source>
</evidence>
<reference evidence="2 3" key="1">
    <citation type="journal article" date="2012" name="J. Bacteriol.">
        <title>Genome sequence of the model hyperthermophilic archaeon Thermococcus litoralis NS-C.</title>
        <authorList>
            <person name="Gardner A.F."/>
            <person name="Kumar S."/>
            <person name="Perler F.B."/>
        </authorList>
    </citation>
    <scope>NUCLEOTIDE SEQUENCE [LARGE SCALE GENOMIC DNA]</scope>
    <source>
        <strain evidence="3">ATCC 51850 / DSM 5473 / JCM 8560 / NS-C</strain>
    </source>
</reference>
<evidence type="ECO:0000256" key="1">
    <source>
        <dbReference type="SAM" id="MobiDB-lite"/>
    </source>
</evidence>
<dbReference type="PaxDb" id="523849-OCC_02622"/>
<dbReference type="GeneID" id="16548528"/>
<proteinExistence type="predicted"/>
<gene>
    <name evidence="2" type="ORF">OCC_02622</name>
</gene>
<sequence>MGVSPKIILSIILAGILVFSLAGYAGAFGKGGSGKLEYKVYSKDQIMSGAYKVYGNPKLGFWVAKVVLRNTGKGDITDIRITYSIDRYATQSEKNYPVLVPNGTIVDLYYPILSSEVTKLTASTPINLHITIRYRINGEEREETMTRSLSILGVNDFVFSSLSPEESTGSFYDVFNNAELLAAWVTPSDPVVREFADMGNKLAGGAGASLSDDEAIKSLSGMWELALRNGFSYKTEGTGYWTGKFSEHIMFPRDVIRDKSGTCVDLALWFASLAMSQGLKAYIVLMPGHAFPLIELPSGAIIPIEATAINSGVSFQEAVQVGLETWQKAMSGPHFILDIAELQSQGIVPPELPELPADVLSKWGITLGGANQGGGGGNTNGNGGGNNGGNNNNNGGNTGGNWATYNGVYFSFSYPADWDAPEDYGGYVYMISPDGEFEFMVLYAQGAGVEDMIYAFESSLGEAGITIKARQETQSSIAGLTAYTVIYSLSSDYGDYAALARYFTAGGMGFAVVYDIDKNSANYDAYNQLGEYIVSTFRVG</sequence>
<dbReference type="EMBL" id="CP006670">
    <property type="protein sequence ID" value="EHR77726.1"/>
    <property type="molecule type" value="Genomic_DNA"/>
</dbReference>
<protein>
    <submittedName>
        <fullName evidence="2">Cysteine proteinase</fullName>
    </submittedName>
</protein>
<dbReference type="STRING" id="523849.OCC_02622"/>
<organism evidence="2 3">
    <name type="scientific">Thermococcus litoralis (strain ATCC 51850 / DSM 5473 / JCM 8560 / NS-C)</name>
    <dbReference type="NCBI Taxonomy" id="523849"/>
    <lineage>
        <taxon>Archaea</taxon>
        <taxon>Methanobacteriati</taxon>
        <taxon>Methanobacteriota</taxon>
        <taxon>Thermococci</taxon>
        <taxon>Thermococcales</taxon>
        <taxon>Thermococcaceae</taxon>
        <taxon>Thermococcus</taxon>
    </lineage>
</organism>
<evidence type="ECO:0000313" key="3">
    <source>
        <dbReference type="Proteomes" id="UP000015502"/>
    </source>
</evidence>
<feature type="region of interest" description="Disordered" evidence="1">
    <location>
        <begin position="374"/>
        <end position="393"/>
    </location>
</feature>
<dbReference type="AlphaFoldDB" id="H3ZQL9"/>
<dbReference type="OrthoDB" id="98959at2157"/>
<name>H3ZQL9_THELN</name>
<keyword evidence="3" id="KW-1185">Reference proteome</keyword>
<feature type="compositionally biased region" description="Gly residues" evidence="1">
    <location>
        <begin position="374"/>
        <end position="388"/>
    </location>
</feature>
<dbReference type="Proteomes" id="UP000015502">
    <property type="component" value="Chromosome"/>
</dbReference>
<dbReference type="KEGG" id="tlt:OCC_02622"/>
<accession>H3ZQL9</accession>
<dbReference type="RefSeq" id="WP_004069676.1">
    <property type="nucleotide sequence ID" value="NC_022084.1"/>
</dbReference>
<dbReference type="HOGENOM" id="CLU_504930_0_0_2"/>